<comment type="caution">
    <text evidence="1">The sequence shown here is derived from an EMBL/GenBank/DDBJ whole genome shotgun (WGS) entry which is preliminary data.</text>
</comment>
<organism evidence="1 2">
    <name type="scientific">Streptomyces katrae</name>
    <dbReference type="NCBI Taxonomy" id="68223"/>
    <lineage>
        <taxon>Bacteria</taxon>
        <taxon>Bacillati</taxon>
        <taxon>Actinomycetota</taxon>
        <taxon>Actinomycetes</taxon>
        <taxon>Kitasatosporales</taxon>
        <taxon>Streptomycetaceae</taxon>
        <taxon>Streptomyces</taxon>
    </lineage>
</organism>
<proteinExistence type="predicted"/>
<reference evidence="1 2" key="1">
    <citation type="submission" date="2023-05" db="EMBL/GenBank/DDBJ databases">
        <title>Sequencing and Assembly of Streptomyces sp. NP73.</title>
        <authorList>
            <person name="Konwar A.N."/>
            <person name="Saikia K."/>
            <person name="Thakur D."/>
        </authorList>
    </citation>
    <scope>NUCLEOTIDE SEQUENCE [LARGE SCALE GENOMIC DNA]</scope>
    <source>
        <strain evidence="1 2">NP73</strain>
    </source>
</reference>
<keyword evidence="2" id="KW-1185">Reference proteome</keyword>
<evidence type="ECO:0000313" key="1">
    <source>
        <dbReference type="EMBL" id="MDK9497751.1"/>
    </source>
</evidence>
<accession>A0ABT7GWV4</accession>
<gene>
    <name evidence="1" type="ORF">QEZ40_002695</name>
</gene>
<dbReference type="RefSeq" id="WP_285343466.1">
    <property type="nucleotide sequence ID" value="NZ_JASITI010000022.1"/>
</dbReference>
<name>A0ABT7GWV4_9ACTN</name>
<dbReference type="EMBL" id="JASITI010000022">
    <property type="protein sequence ID" value="MDK9497751.1"/>
    <property type="molecule type" value="Genomic_DNA"/>
</dbReference>
<evidence type="ECO:0000313" key="2">
    <source>
        <dbReference type="Proteomes" id="UP001223390"/>
    </source>
</evidence>
<sequence>MTTPPTSGPERLRADRGLRAKTILNSYAPLFWFRHPLERHPRFGYLQIAHLGWRFAEPHDEFMPIFEAAARDAPRHVDWEFKGMRNWLILPTRLTEEKRRNGDNFIHAQATVREDQEYCLAAARDMELILRRLAAASPNPGLLGGVTA</sequence>
<dbReference type="Proteomes" id="UP001223390">
    <property type="component" value="Unassembled WGS sequence"/>
</dbReference>
<protein>
    <submittedName>
        <fullName evidence="1">Uncharacterized protein</fullName>
    </submittedName>
</protein>